<name>A0AAN6Z5E0_9PEZI</name>
<dbReference type="Proteomes" id="UP001302602">
    <property type="component" value="Unassembled WGS sequence"/>
</dbReference>
<gene>
    <name evidence="2" type="ORF">N657DRAFT_304085</name>
</gene>
<comment type="caution">
    <text evidence="2">The sequence shown here is derived from an EMBL/GenBank/DDBJ whole genome shotgun (WGS) entry which is preliminary data.</text>
</comment>
<feature type="region of interest" description="Disordered" evidence="1">
    <location>
        <begin position="172"/>
        <end position="199"/>
    </location>
</feature>
<organism evidence="2 3">
    <name type="scientific">Parathielavia appendiculata</name>
    <dbReference type="NCBI Taxonomy" id="2587402"/>
    <lineage>
        <taxon>Eukaryota</taxon>
        <taxon>Fungi</taxon>
        <taxon>Dikarya</taxon>
        <taxon>Ascomycota</taxon>
        <taxon>Pezizomycotina</taxon>
        <taxon>Sordariomycetes</taxon>
        <taxon>Sordariomycetidae</taxon>
        <taxon>Sordariales</taxon>
        <taxon>Chaetomiaceae</taxon>
        <taxon>Parathielavia</taxon>
    </lineage>
</organism>
<proteinExistence type="predicted"/>
<feature type="compositionally biased region" description="Polar residues" evidence="1">
    <location>
        <begin position="118"/>
        <end position="138"/>
    </location>
</feature>
<keyword evidence="3" id="KW-1185">Reference proteome</keyword>
<reference evidence="2" key="1">
    <citation type="journal article" date="2023" name="Mol. Phylogenet. Evol.">
        <title>Genome-scale phylogeny and comparative genomics of the fungal order Sordariales.</title>
        <authorList>
            <person name="Hensen N."/>
            <person name="Bonometti L."/>
            <person name="Westerberg I."/>
            <person name="Brannstrom I.O."/>
            <person name="Guillou S."/>
            <person name="Cros-Aarteil S."/>
            <person name="Calhoun S."/>
            <person name="Haridas S."/>
            <person name="Kuo A."/>
            <person name="Mondo S."/>
            <person name="Pangilinan J."/>
            <person name="Riley R."/>
            <person name="LaButti K."/>
            <person name="Andreopoulos B."/>
            <person name="Lipzen A."/>
            <person name="Chen C."/>
            <person name="Yan M."/>
            <person name="Daum C."/>
            <person name="Ng V."/>
            <person name="Clum A."/>
            <person name="Steindorff A."/>
            <person name="Ohm R.A."/>
            <person name="Martin F."/>
            <person name="Silar P."/>
            <person name="Natvig D.O."/>
            <person name="Lalanne C."/>
            <person name="Gautier V."/>
            <person name="Ament-Velasquez S.L."/>
            <person name="Kruys A."/>
            <person name="Hutchinson M.I."/>
            <person name="Powell A.J."/>
            <person name="Barry K."/>
            <person name="Miller A.N."/>
            <person name="Grigoriev I.V."/>
            <person name="Debuchy R."/>
            <person name="Gladieux P."/>
            <person name="Hiltunen Thoren M."/>
            <person name="Johannesson H."/>
        </authorList>
    </citation>
    <scope>NUCLEOTIDE SEQUENCE</scope>
    <source>
        <strain evidence="2">CBS 731.68</strain>
    </source>
</reference>
<dbReference type="RefSeq" id="XP_062650106.1">
    <property type="nucleotide sequence ID" value="XM_062786699.1"/>
</dbReference>
<evidence type="ECO:0000313" key="2">
    <source>
        <dbReference type="EMBL" id="KAK4126335.1"/>
    </source>
</evidence>
<feature type="region of interest" description="Disordered" evidence="1">
    <location>
        <begin position="94"/>
        <end position="139"/>
    </location>
</feature>
<dbReference type="GeneID" id="87823467"/>
<accession>A0AAN6Z5E0</accession>
<dbReference type="AlphaFoldDB" id="A0AAN6Z5E0"/>
<dbReference type="EMBL" id="MU853225">
    <property type="protein sequence ID" value="KAK4126335.1"/>
    <property type="molecule type" value="Genomic_DNA"/>
</dbReference>
<evidence type="ECO:0000256" key="1">
    <source>
        <dbReference type="SAM" id="MobiDB-lite"/>
    </source>
</evidence>
<protein>
    <submittedName>
        <fullName evidence="2">Uncharacterized protein</fullName>
    </submittedName>
</protein>
<sequence>MRRRLSDADMGQDCDASLVSSQGWSLRRGRQLAAIARDIIEDNMYIGHGLTCLRMSHLCQHQRQSDNQGSQQSPQTLQCLLITSLINVQAAPLTTLPTSTSGPTSPFTPPPPPQSTTILNSKCPRTSTTNRCPPTANNDAGLGRRLSGLRLVPLQPHHPAQGQAPLFDFQGKGRQGAGGQEGCFEEPNPDWDLKKPPPQFLNAEYRGGVAWYGPLVIP</sequence>
<reference evidence="2" key="2">
    <citation type="submission" date="2023-05" db="EMBL/GenBank/DDBJ databases">
        <authorList>
            <consortium name="Lawrence Berkeley National Laboratory"/>
            <person name="Steindorff A."/>
            <person name="Hensen N."/>
            <person name="Bonometti L."/>
            <person name="Westerberg I."/>
            <person name="Brannstrom I.O."/>
            <person name="Guillou S."/>
            <person name="Cros-Aarteil S."/>
            <person name="Calhoun S."/>
            <person name="Haridas S."/>
            <person name="Kuo A."/>
            <person name="Mondo S."/>
            <person name="Pangilinan J."/>
            <person name="Riley R."/>
            <person name="Labutti K."/>
            <person name="Andreopoulos B."/>
            <person name="Lipzen A."/>
            <person name="Chen C."/>
            <person name="Yanf M."/>
            <person name="Daum C."/>
            <person name="Ng V."/>
            <person name="Clum A."/>
            <person name="Ohm R."/>
            <person name="Martin F."/>
            <person name="Silar P."/>
            <person name="Natvig D."/>
            <person name="Lalanne C."/>
            <person name="Gautier V."/>
            <person name="Ament-Velasquez S.L."/>
            <person name="Kruys A."/>
            <person name="Hutchinson M.I."/>
            <person name="Powell A.J."/>
            <person name="Barry K."/>
            <person name="Miller A.N."/>
            <person name="Grigoriev I.V."/>
            <person name="Debuchy R."/>
            <person name="Gladieux P."/>
            <person name="Thoren M.H."/>
            <person name="Johannesson H."/>
        </authorList>
    </citation>
    <scope>NUCLEOTIDE SEQUENCE</scope>
    <source>
        <strain evidence="2">CBS 731.68</strain>
    </source>
</reference>
<evidence type="ECO:0000313" key="3">
    <source>
        <dbReference type="Proteomes" id="UP001302602"/>
    </source>
</evidence>
<feature type="compositionally biased region" description="Low complexity" evidence="1">
    <location>
        <begin position="94"/>
        <end position="105"/>
    </location>
</feature>